<keyword evidence="2" id="KW-1185">Reference proteome</keyword>
<organism evidence="1 2">
    <name type="scientific">Lactuca sativa</name>
    <name type="common">Garden lettuce</name>
    <dbReference type="NCBI Taxonomy" id="4236"/>
    <lineage>
        <taxon>Eukaryota</taxon>
        <taxon>Viridiplantae</taxon>
        <taxon>Streptophyta</taxon>
        <taxon>Embryophyta</taxon>
        <taxon>Tracheophyta</taxon>
        <taxon>Spermatophyta</taxon>
        <taxon>Magnoliopsida</taxon>
        <taxon>eudicotyledons</taxon>
        <taxon>Gunneridae</taxon>
        <taxon>Pentapetalae</taxon>
        <taxon>asterids</taxon>
        <taxon>campanulids</taxon>
        <taxon>Asterales</taxon>
        <taxon>Asteraceae</taxon>
        <taxon>Cichorioideae</taxon>
        <taxon>Cichorieae</taxon>
        <taxon>Lactucinae</taxon>
        <taxon>Lactuca</taxon>
    </lineage>
</organism>
<protein>
    <submittedName>
        <fullName evidence="1">Uncharacterized protein</fullName>
    </submittedName>
</protein>
<dbReference type="AlphaFoldDB" id="A0A9R1XRA6"/>
<dbReference type="EMBL" id="NBSK02000002">
    <property type="protein sequence ID" value="KAJ0222846.1"/>
    <property type="molecule type" value="Genomic_DNA"/>
</dbReference>
<evidence type="ECO:0000313" key="2">
    <source>
        <dbReference type="Proteomes" id="UP000235145"/>
    </source>
</evidence>
<name>A0A9R1XRA6_LACSA</name>
<reference evidence="1 2" key="1">
    <citation type="journal article" date="2017" name="Nat. Commun.">
        <title>Genome assembly with in vitro proximity ligation data and whole-genome triplication in lettuce.</title>
        <authorList>
            <person name="Reyes-Chin-Wo S."/>
            <person name="Wang Z."/>
            <person name="Yang X."/>
            <person name="Kozik A."/>
            <person name="Arikit S."/>
            <person name="Song C."/>
            <person name="Xia L."/>
            <person name="Froenicke L."/>
            <person name="Lavelle D.O."/>
            <person name="Truco M.J."/>
            <person name="Xia R."/>
            <person name="Zhu S."/>
            <person name="Xu C."/>
            <person name="Xu H."/>
            <person name="Xu X."/>
            <person name="Cox K."/>
            <person name="Korf I."/>
            <person name="Meyers B.C."/>
            <person name="Michelmore R.W."/>
        </authorList>
    </citation>
    <scope>NUCLEOTIDE SEQUENCE [LARGE SCALE GENOMIC DNA]</scope>
    <source>
        <strain evidence="2">cv. Salinas</strain>
        <tissue evidence="1">Seedlings</tissue>
    </source>
</reference>
<sequence length="104" mass="11574">MDYGACVIVVPVVLGRHSSNFVKRKLYEFLMGLDGDLSPNTNNKDPTSGKRTINEAVAFQASVKRSVNPNKVIYKSEKPTITMIFVTEMDTHTHEMNVSSELAI</sequence>
<accession>A0A9R1XRA6</accession>
<dbReference type="Proteomes" id="UP000235145">
    <property type="component" value="Unassembled WGS sequence"/>
</dbReference>
<evidence type="ECO:0000313" key="1">
    <source>
        <dbReference type="EMBL" id="KAJ0222846.1"/>
    </source>
</evidence>
<comment type="caution">
    <text evidence="1">The sequence shown here is derived from an EMBL/GenBank/DDBJ whole genome shotgun (WGS) entry which is preliminary data.</text>
</comment>
<proteinExistence type="predicted"/>
<gene>
    <name evidence="1" type="ORF">LSAT_V11C200070830</name>
</gene>